<dbReference type="InterPro" id="IPR011009">
    <property type="entry name" value="Kinase-like_dom_sf"/>
</dbReference>
<dbReference type="GO" id="GO:0005524">
    <property type="term" value="F:ATP binding"/>
    <property type="evidence" value="ECO:0007669"/>
    <property type="project" value="InterPro"/>
</dbReference>
<keyword evidence="3" id="KW-1185">Reference proteome</keyword>
<name>A0A0R3WBC4_TAEAS</name>
<reference evidence="4" key="1">
    <citation type="submission" date="2017-02" db="UniProtKB">
        <authorList>
            <consortium name="WormBaseParasite"/>
        </authorList>
    </citation>
    <scope>IDENTIFICATION</scope>
</reference>
<organism evidence="4">
    <name type="scientific">Taenia asiatica</name>
    <name type="common">Asian tapeworm</name>
    <dbReference type="NCBI Taxonomy" id="60517"/>
    <lineage>
        <taxon>Eukaryota</taxon>
        <taxon>Metazoa</taxon>
        <taxon>Spiralia</taxon>
        <taxon>Lophotrochozoa</taxon>
        <taxon>Platyhelminthes</taxon>
        <taxon>Cestoda</taxon>
        <taxon>Eucestoda</taxon>
        <taxon>Cyclophyllidea</taxon>
        <taxon>Taeniidae</taxon>
        <taxon>Taenia</taxon>
    </lineage>
</organism>
<dbReference type="WBParaSite" id="TASK_0000793201-mRNA-1">
    <property type="protein sequence ID" value="TASK_0000793201-mRNA-1"/>
    <property type="gene ID" value="TASK_0000793201"/>
</dbReference>
<dbReference type="Proteomes" id="UP000282613">
    <property type="component" value="Unassembled WGS sequence"/>
</dbReference>
<dbReference type="InterPro" id="IPR000719">
    <property type="entry name" value="Prot_kinase_dom"/>
</dbReference>
<dbReference type="SUPFAM" id="SSF56112">
    <property type="entry name" value="Protein kinase-like (PK-like)"/>
    <property type="match status" value="1"/>
</dbReference>
<accession>A0A0R3WBC4</accession>
<proteinExistence type="predicted"/>
<reference evidence="2 3" key="2">
    <citation type="submission" date="2018-11" db="EMBL/GenBank/DDBJ databases">
        <authorList>
            <consortium name="Pathogen Informatics"/>
        </authorList>
    </citation>
    <scope>NUCLEOTIDE SEQUENCE [LARGE SCALE GENOMIC DNA]</scope>
</reference>
<dbReference type="Gene3D" id="1.10.510.10">
    <property type="entry name" value="Transferase(Phosphotransferase) domain 1"/>
    <property type="match status" value="1"/>
</dbReference>
<sequence>MRKGSDVDLFTPARHLDDVPKDDARFHSCKVICGPQHLHAMRTVHIDLKPESIPLPDSGHVLVAEFDRSYDIREEKTSRNARLSYNSPTFGTRNS</sequence>
<feature type="domain" description="Protein kinase" evidence="1">
    <location>
        <begin position="1"/>
        <end position="95"/>
    </location>
</feature>
<evidence type="ECO:0000313" key="3">
    <source>
        <dbReference type="Proteomes" id="UP000282613"/>
    </source>
</evidence>
<dbReference type="STRING" id="60517.A0A0R3WBC4"/>
<evidence type="ECO:0000313" key="2">
    <source>
        <dbReference type="EMBL" id="VDK39273.1"/>
    </source>
</evidence>
<dbReference type="PROSITE" id="PS50011">
    <property type="entry name" value="PROTEIN_KINASE_DOM"/>
    <property type="match status" value="1"/>
</dbReference>
<dbReference type="OrthoDB" id="2570713at2759"/>
<evidence type="ECO:0000259" key="1">
    <source>
        <dbReference type="PROSITE" id="PS50011"/>
    </source>
</evidence>
<protein>
    <submittedName>
        <fullName evidence="4">Protein kinase domain-containing protein</fullName>
    </submittedName>
</protein>
<dbReference type="EMBL" id="UYRS01018702">
    <property type="protein sequence ID" value="VDK39273.1"/>
    <property type="molecule type" value="Genomic_DNA"/>
</dbReference>
<gene>
    <name evidence="2" type="ORF">TASK_LOCUS7933</name>
</gene>
<dbReference type="GO" id="GO:0004672">
    <property type="term" value="F:protein kinase activity"/>
    <property type="evidence" value="ECO:0007669"/>
    <property type="project" value="InterPro"/>
</dbReference>
<evidence type="ECO:0000313" key="4">
    <source>
        <dbReference type="WBParaSite" id="TASK_0000793201-mRNA-1"/>
    </source>
</evidence>
<dbReference type="AlphaFoldDB" id="A0A0R3WBC4"/>